<accession>A0A0R2E560</accession>
<evidence type="ECO:0000313" key="6">
    <source>
        <dbReference type="EMBL" id="KRN08757.1"/>
    </source>
</evidence>
<dbReference type="PROSITE" id="PS00909">
    <property type="entry name" value="MR_MLE_2"/>
    <property type="match status" value="1"/>
</dbReference>
<keyword evidence="2" id="KW-0479">Metal-binding</keyword>
<evidence type="ECO:0000313" key="7">
    <source>
        <dbReference type="Proteomes" id="UP000050898"/>
    </source>
</evidence>
<dbReference type="AlphaFoldDB" id="A0A0R2E560"/>
<dbReference type="InterPro" id="IPR013341">
    <property type="entry name" value="Mandelate_racemase_N_dom"/>
</dbReference>
<protein>
    <submittedName>
        <fullName evidence="6">Mandelate racemase muconate lactonizing protein</fullName>
    </submittedName>
</protein>
<dbReference type="Pfam" id="PF13378">
    <property type="entry name" value="MR_MLE_C"/>
    <property type="match status" value="1"/>
</dbReference>
<dbReference type="InterPro" id="IPR029017">
    <property type="entry name" value="Enolase-like_N"/>
</dbReference>
<dbReference type="Pfam" id="PF02746">
    <property type="entry name" value="MR_MLE_N"/>
    <property type="match status" value="1"/>
</dbReference>
<dbReference type="InterPro" id="IPR018110">
    <property type="entry name" value="Mandel_Rmase/mucon_lact_enz_CS"/>
</dbReference>
<proteinExistence type="inferred from homology"/>
<gene>
    <name evidence="6" type="ORF">FD00_GL001914</name>
</gene>
<dbReference type="InterPro" id="IPR036849">
    <property type="entry name" value="Enolase-like_C_sf"/>
</dbReference>
<evidence type="ECO:0000259" key="5">
    <source>
        <dbReference type="SMART" id="SM00922"/>
    </source>
</evidence>
<dbReference type="SUPFAM" id="SSF51604">
    <property type="entry name" value="Enolase C-terminal domain-like"/>
    <property type="match status" value="1"/>
</dbReference>
<sequence length="342" mass="37922">MTDDGTTGWGEVRGNCEYVTGDTSERIISILSGKLCPLLIGKNPINRNEINSVIEKEIIGNSGAKMAIDVALWDLEGKILNLPCYDLIGGKVRNFIPSDANIAFNDIEHTINEAREYLEKGFRTLKVRVGMSHEMDEARVAAVRSTINSFNTNDDKKISLFVDANGKWKAKEALIMSNIFKKYDVAWMEQPVDETDIEGLKFLKNNADQEICADESCKSIKDVHEIGKNNAADAVHLKYIKAGSYEKLKAMIDIAEVNHQDYMLGQMDEGRLATAAILNVAATVKGNKFEVSCFKHVSEKNDPGKGIRLKDGGIYLGNSPGLGICVDKSLLKFEKNCKNFNY</sequence>
<dbReference type="InterPro" id="IPR029065">
    <property type="entry name" value="Enolase_C-like"/>
</dbReference>
<keyword evidence="3" id="KW-0460">Magnesium</keyword>
<comment type="similarity">
    <text evidence="1">Belongs to the mandelate racemase/muconate lactonizing enzyme family.</text>
</comment>
<organism evidence="6 7">
    <name type="scientific">Liquorilactobacillus mali KCTC 3596 = DSM 20444</name>
    <dbReference type="NCBI Taxonomy" id="1046596"/>
    <lineage>
        <taxon>Bacteria</taxon>
        <taxon>Bacillati</taxon>
        <taxon>Bacillota</taxon>
        <taxon>Bacilli</taxon>
        <taxon>Lactobacillales</taxon>
        <taxon>Lactobacillaceae</taxon>
        <taxon>Liquorilactobacillus</taxon>
    </lineage>
</organism>
<keyword evidence="7" id="KW-1185">Reference proteome</keyword>
<dbReference type="Gene3D" id="3.30.390.10">
    <property type="entry name" value="Enolase-like, N-terminal domain"/>
    <property type="match status" value="1"/>
</dbReference>
<feature type="domain" description="Mandelate racemase/muconate lactonizing enzyme C-terminal" evidence="5">
    <location>
        <begin position="107"/>
        <end position="210"/>
    </location>
</feature>
<dbReference type="InterPro" id="IPR013342">
    <property type="entry name" value="Mandelate_racemase_C"/>
</dbReference>
<dbReference type="GO" id="GO:0009063">
    <property type="term" value="P:amino acid catabolic process"/>
    <property type="evidence" value="ECO:0007669"/>
    <property type="project" value="InterPro"/>
</dbReference>
<reference evidence="6 7" key="1">
    <citation type="journal article" date="2015" name="Genome Announc.">
        <title>Expanding the biotechnology potential of lactobacilli through comparative genomics of 213 strains and associated genera.</title>
        <authorList>
            <person name="Sun Z."/>
            <person name="Harris H.M."/>
            <person name="McCann A."/>
            <person name="Guo C."/>
            <person name="Argimon S."/>
            <person name="Zhang W."/>
            <person name="Yang X."/>
            <person name="Jeffery I.B."/>
            <person name="Cooney J.C."/>
            <person name="Kagawa T.F."/>
            <person name="Liu W."/>
            <person name="Song Y."/>
            <person name="Salvetti E."/>
            <person name="Wrobel A."/>
            <person name="Rasinkangas P."/>
            <person name="Parkhill J."/>
            <person name="Rea M.C."/>
            <person name="O'Sullivan O."/>
            <person name="Ritari J."/>
            <person name="Douillard F.P."/>
            <person name="Paul Ross R."/>
            <person name="Yang R."/>
            <person name="Briner A.E."/>
            <person name="Felis G.E."/>
            <person name="de Vos W.M."/>
            <person name="Barrangou R."/>
            <person name="Klaenhammer T.R."/>
            <person name="Caufield P.W."/>
            <person name="Cui Y."/>
            <person name="Zhang H."/>
            <person name="O'Toole P.W."/>
        </authorList>
    </citation>
    <scope>NUCLEOTIDE SEQUENCE [LARGE SCALE GENOMIC DNA]</scope>
    <source>
        <strain evidence="6 7">DSM 20444</strain>
    </source>
</reference>
<name>A0A0R2E560_9LACO</name>
<dbReference type="SMART" id="SM00922">
    <property type="entry name" value="MR_MLE"/>
    <property type="match status" value="1"/>
</dbReference>
<dbReference type="EMBL" id="AYYH01000051">
    <property type="protein sequence ID" value="KRN08757.1"/>
    <property type="molecule type" value="Genomic_DNA"/>
</dbReference>
<dbReference type="PANTHER" id="PTHR48073">
    <property type="entry name" value="O-SUCCINYLBENZOATE SYNTHASE-RELATED"/>
    <property type="match status" value="1"/>
</dbReference>
<evidence type="ECO:0000256" key="4">
    <source>
        <dbReference type="ARBA" id="ARBA00023235"/>
    </source>
</evidence>
<comment type="caution">
    <text evidence="6">The sequence shown here is derived from an EMBL/GenBank/DDBJ whole genome shotgun (WGS) entry which is preliminary data.</text>
</comment>
<evidence type="ECO:0000256" key="3">
    <source>
        <dbReference type="ARBA" id="ARBA00022842"/>
    </source>
</evidence>
<dbReference type="Gene3D" id="3.20.20.120">
    <property type="entry name" value="Enolase-like C-terminal domain"/>
    <property type="match status" value="1"/>
</dbReference>
<dbReference type="GO" id="GO:0046872">
    <property type="term" value="F:metal ion binding"/>
    <property type="evidence" value="ECO:0007669"/>
    <property type="project" value="UniProtKB-KW"/>
</dbReference>
<evidence type="ECO:0000256" key="1">
    <source>
        <dbReference type="ARBA" id="ARBA00008031"/>
    </source>
</evidence>
<dbReference type="GO" id="GO:0016854">
    <property type="term" value="F:racemase and epimerase activity"/>
    <property type="evidence" value="ECO:0007669"/>
    <property type="project" value="UniProtKB-ARBA"/>
</dbReference>
<keyword evidence="4" id="KW-0413">Isomerase</keyword>
<dbReference type="SUPFAM" id="SSF54826">
    <property type="entry name" value="Enolase N-terminal domain-like"/>
    <property type="match status" value="1"/>
</dbReference>
<dbReference type="PATRIC" id="fig|1046596.6.peg.2010"/>
<dbReference type="PANTHER" id="PTHR48073:SF2">
    <property type="entry name" value="O-SUCCINYLBENZOATE SYNTHASE"/>
    <property type="match status" value="1"/>
</dbReference>
<dbReference type="Proteomes" id="UP000050898">
    <property type="component" value="Unassembled WGS sequence"/>
</dbReference>
<dbReference type="SFLD" id="SFLDS00001">
    <property type="entry name" value="Enolase"/>
    <property type="match status" value="1"/>
</dbReference>
<evidence type="ECO:0000256" key="2">
    <source>
        <dbReference type="ARBA" id="ARBA00022723"/>
    </source>
</evidence>